<dbReference type="AlphaFoldDB" id="A0A9W6J9Q1"/>
<dbReference type="Gene3D" id="2.30.30.240">
    <property type="entry name" value="PRC-barrel domain"/>
    <property type="match status" value="1"/>
</dbReference>
<dbReference type="RefSeq" id="WP_213368038.1">
    <property type="nucleotide sequence ID" value="NZ_BSFJ01000012.1"/>
</dbReference>
<feature type="region of interest" description="Disordered" evidence="1">
    <location>
        <begin position="27"/>
        <end position="57"/>
    </location>
</feature>
<dbReference type="InterPro" id="IPR011033">
    <property type="entry name" value="PRC_barrel-like_sf"/>
</dbReference>
<protein>
    <recommendedName>
        <fullName evidence="3">PRC-barrel domain-containing protein</fullName>
    </recommendedName>
</protein>
<evidence type="ECO:0000313" key="4">
    <source>
        <dbReference type="EMBL" id="GLK72318.1"/>
    </source>
</evidence>
<organism evidence="4 5">
    <name type="scientific">Ancylobacter dichloromethanicus</name>
    <dbReference type="NCBI Taxonomy" id="518825"/>
    <lineage>
        <taxon>Bacteria</taxon>
        <taxon>Pseudomonadati</taxon>
        <taxon>Pseudomonadota</taxon>
        <taxon>Alphaproteobacteria</taxon>
        <taxon>Hyphomicrobiales</taxon>
        <taxon>Xanthobacteraceae</taxon>
        <taxon>Ancylobacter</taxon>
    </lineage>
</organism>
<dbReference type="SUPFAM" id="SSF50346">
    <property type="entry name" value="PRC-barrel domain"/>
    <property type="match status" value="1"/>
</dbReference>
<feature type="chain" id="PRO_5040783152" description="PRC-barrel domain-containing protein" evidence="2">
    <location>
        <begin position="30"/>
        <end position="166"/>
    </location>
</feature>
<evidence type="ECO:0000256" key="1">
    <source>
        <dbReference type="SAM" id="MobiDB-lite"/>
    </source>
</evidence>
<dbReference type="Proteomes" id="UP001143370">
    <property type="component" value="Unassembled WGS sequence"/>
</dbReference>
<evidence type="ECO:0000259" key="3">
    <source>
        <dbReference type="Pfam" id="PF05239"/>
    </source>
</evidence>
<dbReference type="InterPro" id="IPR027275">
    <property type="entry name" value="PRC-brl_dom"/>
</dbReference>
<sequence>MRRELSCLLLGASLLGVSLIGGMPAAAQAEDPKPMRAEGGAHTQPGPEQDALTPQQRMERRFPQKVRVGDLIGLPMQDYDDRVLGHVKEVVRTPDGHIVLVMPFGGWFGYGGRPVGVPIETVAILGRHLNVLDLPRKDFPKLPTWKDGEGTPIPPDDIIRIAISRR</sequence>
<gene>
    <name evidence="4" type="ORF">GCM10017643_24340</name>
</gene>
<dbReference type="Pfam" id="PF05239">
    <property type="entry name" value="PRC"/>
    <property type="match status" value="1"/>
</dbReference>
<proteinExistence type="predicted"/>
<keyword evidence="5" id="KW-1185">Reference proteome</keyword>
<feature type="signal peptide" evidence="2">
    <location>
        <begin position="1"/>
        <end position="29"/>
    </location>
</feature>
<accession>A0A9W6J9Q1</accession>
<keyword evidence="2" id="KW-0732">Signal</keyword>
<comment type="caution">
    <text evidence="4">The sequence shown here is derived from an EMBL/GenBank/DDBJ whole genome shotgun (WGS) entry which is preliminary data.</text>
</comment>
<reference evidence="4" key="1">
    <citation type="journal article" date="2014" name="Int. J. Syst. Evol. Microbiol.">
        <title>Complete genome sequence of Corynebacterium casei LMG S-19264T (=DSM 44701T), isolated from a smear-ripened cheese.</title>
        <authorList>
            <consortium name="US DOE Joint Genome Institute (JGI-PGF)"/>
            <person name="Walter F."/>
            <person name="Albersmeier A."/>
            <person name="Kalinowski J."/>
            <person name="Ruckert C."/>
        </authorList>
    </citation>
    <scope>NUCLEOTIDE SEQUENCE</scope>
    <source>
        <strain evidence="4">VKM B-2484</strain>
    </source>
</reference>
<dbReference type="EMBL" id="BSFJ01000012">
    <property type="protein sequence ID" value="GLK72318.1"/>
    <property type="molecule type" value="Genomic_DNA"/>
</dbReference>
<reference evidence="4" key="2">
    <citation type="submission" date="2023-01" db="EMBL/GenBank/DDBJ databases">
        <authorList>
            <person name="Sun Q."/>
            <person name="Evtushenko L."/>
        </authorList>
    </citation>
    <scope>NUCLEOTIDE SEQUENCE</scope>
    <source>
        <strain evidence="4">VKM B-2484</strain>
    </source>
</reference>
<evidence type="ECO:0000313" key="5">
    <source>
        <dbReference type="Proteomes" id="UP001143370"/>
    </source>
</evidence>
<feature type="domain" description="PRC-barrel" evidence="3">
    <location>
        <begin position="66"/>
        <end position="127"/>
    </location>
</feature>
<evidence type="ECO:0000256" key="2">
    <source>
        <dbReference type="SAM" id="SignalP"/>
    </source>
</evidence>
<name>A0A9W6J9Q1_9HYPH</name>